<protein>
    <submittedName>
        <fullName evidence="1">Uncharacterized protein</fullName>
    </submittedName>
</protein>
<evidence type="ECO:0000313" key="1">
    <source>
        <dbReference type="EMBL" id="ASU33704.1"/>
    </source>
</evidence>
<reference evidence="1 2" key="1">
    <citation type="submission" date="2017-08" db="EMBL/GenBank/DDBJ databases">
        <title>Complete genome sequence of Mucilaginibacter sp. strain BJC16-A31.</title>
        <authorList>
            <consortium name="Henan University of Science and Technology"/>
            <person name="You X."/>
        </authorList>
    </citation>
    <scope>NUCLEOTIDE SEQUENCE [LARGE SCALE GENOMIC DNA]</scope>
    <source>
        <strain evidence="1 2">BJC16-A31</strain>
    </source>
</reference>
<dbReference type="AlphaFoldDB" id="A0A223NVK6"/>
<dbReference type="KEGG" id="muc:MuYL_1808"/>
<evidence type="ECO:0000313" key="2">
    <source>
        <dbReference type="Proteomes" id="UP000215002"/>
    </source>
</evidence>
<dbReference type="EMBL" id="CP022743">
    <property type="protein sequence ID" value="ASU33704.1"/>
    <property type="molecule type" value="Genomic_DNA"/>
</dbReference>
<accession>A0A223NVK6</accession>
<keyword evidence="2" id="KW-1185">Reference proteome</keyword>
<sequence length="49" mass="5620">MKNITSTKTNILLKALDIELKLLLEKDLENFRMMQAKNKTARTSQQIAA</sequence>
<name>A0A223NVK6_9SPHI</name>
<proteinExistence type="predicted"/>
<dbReference type="Proteomes" id="UP000215002">
    <property type="component" value="Chromosome"/>
</dbReference>
<organism evidence="1 2">
    <name type="scientific">Mucilaginibacter xinganensis</name>
    <dbReference type="NCBI Taxonomy" id="1234841"/>
    <lineage>
        <taxon>Bacteria</taxon>
        <taxon>Pseudomonadati</taxon>
        <taxon>Bacteroidota</taxon>
        <taxon>Sphingobacteriia</taxon>
        <taxon>Sphingobacteriales</taxon>
        <taxon>Sphingobacteriaceae</taxon>
        <taxon>Mucilaginibacter</taxon>
    </lineage>
</organism>
<gene>
    <name evidence="1" type="ORF">MuYL_1808</name>
</gene>
<dbReference type="RefSeq" id="WP_157740701.1">
    <property type="nucleotide sequence ID" value="NZ_CP022743.1"/>
</dbReference>